<organism evidence="1 2">
    <name type="scientific">Helicoverpa armigera</name>
    <name type="common">Cotton bollworm</name>
    <name type="synonym">Heliothis armigera</name>
    <dbReference type="NCBI Taxonomy" id="29058"/>
    <lineage>
        <taxon>Eukaryota</taxon>
        <taxon>Metazoa</taxon>
        <taxon>Ecdysozoa</taxon>
        <taxon>Arthropoda</taxon>
        <taxon>Hexapoda</taxon>
        <taxon>Insecta</taxon>
        <taxon>Pterygota</taxon>
        <taxon>Neoptera</taxon>
        <taxon>Endopterygota</taxon>
        <taxon>Lepidoptera</taxon>
        <taxon>Glossata</taxon>
        <taxon>Ditrysia</taxon>
        <taxon>Noctuoidea</taxon>
        <taxon>Noctuidae</taxon>
        <taxon>Heliothinae</taxon>
        <taxon>Helicoverpa</taxon>
    </lineage>
</organism>
<sequence length="102" mass="11473">MILLNKEGHSADSPSAYRRPPCSEHVCLVKEQIWRTTSMDSVRDVQQSTESWHAVIVAVRLVMKEWLEKSQCALSFGHGCSVVGWGFGKFLCRIGREPNIVA</sequence>
<dbReference type="AlphaFoldDB" id="A0A2W1BQM5"/>
<keyword evidence="2" id="KW-1185">Reference proteome</keyword>
<accession>A0A2W1BQM5</accession>
<evidence type="ECO:0000313" key="2">
    <source>
        <dbReference type="Proteomes" id="UP000249218"/>
    </source>
</evidence>
<name>A0A2W1BQM5_HELAM</name>
<protein>
    <submittedName>
        <fullName evidence="1">Uncharacterized protein</fullName>
    </submittedName>
</protein>
<dbReference type="Proteomes" id="UP000249218">
    <property type="component" value="Unassembled WGS sequence"/>
</dbReference>
<reference evidence="1 2" key="1">
    <citation type="journal article" date="2017" name="BMC Biol.">
        <title>Genomic innovations, transcriptional plasticity and gene loss underlying the evolution and divergence of two highly polyphagous and invasive Helicoverpa pest species.</title>
        <authorList>
            <person name="Pearce S.L."/>
            <person name="Clarke D.F."/>
            <person name="East P.D."/>
            <person name="Elfekih S."/>
            <person name="Gordon K.H."/>
            <person name="Jermiin L.S."/>
            <person name="McGaughran A."/>
            <person name="Oakeshott J.G."/>
            <person name="Papanikolaou A."/>
            <person name="Perera O.P."/>
            <person name="Rane R.V."/>
            <person name="Richards S."/>
            <person name="Tay W.T."/>
            <person name="Walsh T.K."/>
            <person name="Anderson A."/>
            <person name="Anderson C.J."/>
            <person name="Asgari S."/>
            <person name="Board P.G."/>
            <person name="Bretschneider A."/>
            <person name="Campbell P.M."/>
            <person name="Chertemps T."/>
            <person name="Christeller J.T."/>
            <person name="Coppin C.W."/>
            <person name="Downes S.J."/>
            <person name="Duan G."/>
            <person name="Farnsworth C.A."/>
            <person name="Good R.T."/>
            <person name="Han L.B."/>
            <person name="Han Y.C."/>
            <person name="Hatje K."/>
            <person name="Horne I."/>
            <person name="Huang Y.P."/>
            <person name="Hughes D.S."/>
            <person name="Jacquin-Joly E."/>
            <person name="James W."/>
            <person name="Jhangiani S."/>
            <person name="Kollmar M."/>
            <person name="Kuwar S.S."/>
            <person name="Li S."/>
            <person name="Liu N.Y."/>
            <person name="Maibeche M.T."/>
            <person name="Miller J.R."/>
            <person name="Montagne N."/>
            <person name="Perry T."/>
            <person name="Qu J."/>
            <person name="Song S.V."/>
            <person name="Sutton G.G."/>
            <person name="Vogel H."/>
            <person name="Walenz B.P."/>
            <person name="Xu W."/>
            <person name="Zhang H.J."/>
            <person name="Zou Z."/>
            <person name="Batterham P."/>
            <person name="Edwards O.R."/>
            <person name="Feyereisen R."/>
            <person name="Gibbs R.A."/>
            <person name="Heckel D.G."/>
            <person name="McGrath A."/>
            <person name="Robin C."/>
            <person name="Scherer S.E."/>
            <person name="Worley K.C."/>
            <person name="Wu Y.D."/>
        </authorList>
    </citation>
    <scope>NUCLEOTIDE SEQUENCE [LARGE SCALE GENOMIC DNA]</scope>
    <source>
        <strain evidence="1">Harm_GR_Male_#8</strain>
        <tissue evidence="1">Whole organism</tissue>
    </source>
</reference>
<gene>
    <name evidence="1" type="primary">HaOG205347</name>
    <name evidence="1" type="ORF">B5X24_HaOG205347</name>
</gene>
<dbReference type="EMBL" id="KZ149977">
    <property type="protein sequence ID" value="PZC75895.1"/>
    <property type="molecule type" value="Genomic_DNA"/>
</dbReference>
<proteinExistence type="predicted"/>
<evidence type="ECO:0000313" key="1">
    <source>
        <dbReference type="EMBL" id="PZC75895.1"/>
    </source>
</evidence>